<feature type="region of interest" description="Disordered" evidence="1">
    <location>
        <begin position="145"/>
        <end position="173"/>
    </location>
</feature>
<sequence>MPLTISYVIVGLIAVTANAHYLWKDDHDSTNHHSMFPRMNFPTFPGIPQFNFPSLPAFPMMPSMEFPQPHKGFNGVSVSASSFQGVDKDGKHYRKGGTSILTSEDGVEKEITLENGTPNVVVSSQPIVPPKIPIWQPSFDVSFMTNGPDTKSSKKPGKNQFRASSSVSSFSSS</sequence>
<reference evidence="3" key="1">
    <citation type="journal article" date="2013" name="BMC Genomics">
        <title>Unscrambling butterfly oogenesis.</title>
        <authorList>
            <person name="Carter J.M."/>
            <person name="Baker S.C."/>
            <person name="Pink R."/>
            <person name="Carter D.R."/>
            <person name="Collins A."/>
            <person name="Tomlin J."/>
            <person name="Gibbs M."/>
            <person name="Breuker C.J."/>
        </authorList>
    </citation>
    <scope>NUCLEOTIDE SEQUENCE</scope>
    <source>
        <tissue evidence="3">Ovary</tissue>
    </source>
</reference>
<evidence type="ECO:0000313" key="3">
    <source>
        <dbReference type="EMBL" id="JAA77654.1"/>
    </source>
</evidence>
<name>S4NKS0_9NEOP</name>
<proteinExistence type="predicted"/>
<feature type="signal peptide" evidence="2">
    <location>
        <begin position="1"/>
        <end position="19"/>
    </location>
</feature>
<feature type="non-terminal residue" evidence="3">
    <location>
        <position position="173"/>
    </location>
</feature>
<accession>S4NKS0</accession>
<feature type="compositionally biased region" description="Low complexity" evidence="1">
    <location>
        <begin position="164"/>
        <end position="173"/>
    </location>
</feature>
<evidence type="ECO:0000256" key="1">
    <source>
        <dbReference type="SAM" id="MobiDB-lite"/>
    </source>
</evidence>
<dbReference type="EMBL" id="GAIX01014906">
    <property type="protein sequence ID" value="JAA77654.1"/>
    <property type="molecule type" value="Transcribed_RNA"/>
</dbReference>
<keyword evidence="2" id="KW-0732">Signal</keyword>
<feature type="chain" id="PRO_5004531592" evidence="2">
    <location>
        <begin position="20"/>
        <end position="173"/>
    </location>
</feature>
<organism evidence="3">
    <name type="scientific">Pararge aegeria</name>
    <name type="common">speckled wood butterfly</name>
    <dbReference type="NCBI Taxonomy" id="116150"/>
    <lineage>
        <taxon>Eukaryota</taxon>
        <taxon>Metazoa</taxon>
        <taxon>Ecdysozoa</taxon>
        <taxon>Arthropoda</taxon>
        <taxon>Hexapoda</taxon>
        <taxon>Insecta</taxon>
        <taxon>Pterygota</taxon>
        <taxon>Neoptera</taxon>
        <taxon>Endopterygota</taxon>
        <taxon>Lepidoptera</taxon>
        <taxon>Glossata</taxon>
        <taxon>Ditrysia</taxon>
        <taxon>Papilionoidea</taxon>
        <taxon>Nymphalidae</taxon>
        <taxon>Satyrinae</taxon>
        <taxon>Satyrini</taxon>
        <taxon>Parargina</taxon>
        <taxon>Pararge</taxon>
    </lineage>
</organism>
<dbReference type="AlphaFoldDB" id="S4NKS0"/>
<evidence type="ECO:0000256" key="2">
    <source>
        <dbReference type="SAM" id="SignalP"/>
    </source>
</evidence>
<protein>
    <submittedName>
        <fullName evidence="3">Seroin</fullName>
    </submittedName>
</protein>
<reference evidence="3" key="2">
    <citation type="submission" date="2013-05" db="EMBL/GenBank/DDBJ databases">
        <authorList>
            <person name="Carter J.-M."/>
            <person name="Baker S.C."/>
            <person name="Pink R."/>
            <person name="Carter D.R.F."/>
            <person name="Collins A."/>
            <person name="Tomlin J."/>
            <person name="Gibbs M."/>
            <person name="Breuker C.J."/>
        </authorList>
    </citation>
    <scope>NUCLEOTIDE SEQUENCE</scope>
    <source>
        <tissue evidence="3">Ovary</tissue>
    </source>
</reference>